<feature type="region of interest" description="Disordered" evidence="1">
    <location>
        <begin position="76"/>
        <end position="98"/>
    </location>
</feature>
<organism evidence="2">
    <name type="scientific">Culex pipiens</name>
    <name type="common">House mosquito</name>
    <dbReference type="NCBI Taxonomy" id="7175"/>
    <lineage>
        <taxon>Eukaryota</taxon>
        <taxon>Metazoa</taxon>
        <taxon>Ecdysozoa</taxon>
        <taxon>Arthropoda</taxon>
        <taxon>Hexapoda</taxon>
        <taxon>Insecta</taxon>
        <taxon>Pterygota</taxon>
        <taxon>Neoptera</taxon>
        <taxon>Endopterygota</taxon>
        <taxon>Diptera</taxon>
        <taxon>Nematocera</taxon>
        <taxon>Culicoidea</taxon>
        <taxon>Culicidae</taxon>
        <taxon>Culicinae</taxon>
        <taxon>Culicini</taxon>
        <taxon>Culex</taxon>
        <taxon>Culex</taxon>
    </lineage>
</organism>
<feature type="region of interest" description="Disordered" evidence="1">
    <location>
        <begin position="1"/>
        <end position="57"/>
    </location>
</feature>
<name>A0A8D8BGV7_CULPI</name>
<proteinExistence type="predicted"/>
<evidence type="ECO:0000313" key="2">
    <source>
        <dbReference type="EMBL" id="CAG6475576.1"/>
    </source>
</evidence>
<reference evidence="2" key="1">
    <citation type="submission" date="2021-05" db="EMBL/GenBank/DDBJ databases">
        <authorList>
            <person name="Alioto T."/>
            <person name="Alioto T."/>
            <person name="Gomez Garrido J."/>
        </authorList>
    </citation>
    <scope>NUCLEOTIDE SEQUENCE</scope>
</reference>
<protein>
    <submittedName>
        <fullName evidence="2">(northern house mosquito) hypothetical protein</fullName>
    </submittedName>
</protein>
<sequence>MFGRGRVPNRGGQVRPGPGVQEQARWLRVSVSGGAHNRPEPPVRGRERVRPAQGQGVPAELGVHQHGRLVPVRLQGRLPEVPPGGSDLHGRGRVQRDSGAVPPAVHKLLGLVPVRLRAGLQAGQRQPNLRRRGRVRRVQIQ</sequence>
<dbReference type="EMBL" id="HBUE01076900">
    <property type="protein sequence ID" value="CAG6475576.1"/>
    <property type="molecule type" value="Transcribed_RNA"/>
</dbReference>
<dbReference type="AlphaFoldDB" id="A0A8D8BGV7"/>
<accession>A0A8D8BGV7</accession>
<feature type="compositionally biased region" description="Basic and acidic residues" evidence="1">
    <location>
        <begin position="37"/>
        <end position="50"/>
    </location>
</feature>
<evidence type="ECO:0000256" key="1">
    <source>
        <dbReference type="SAM" id="MobiDB-lite"/>
    </source>
</evidence>
<dbReference type="EMBL" id="HBUE01076902">
    <property type="protein sequence ID" value="CAG6475578.1"/>
    <property type="molecule type" value="Transcribed_RNA"/>
</dbReference>